<dbReference type="EMBL" id="CADCXV010000039">
    <property type="protein sequence ID" value="CAB0027972.1"/>
    <property type="molecule type" value="Genomic_DNA"/>
</dbReference>
<dbReference type="Proteomes" id="UP000479190">
    <property type="component" value="Unassembled WGS sequence"/>
</dbReference>
<sequence length="105" mass="11598">MFVRDVQSSRDGETADKKVPPSGALCPRAFSSDPARRVSFPYLFSVEDEAVASSTIYSIYPTVRVRVIATTFLVHELLVGTTCSTIFFQANSRNSIVTISYTKPK</sequence>
<feature type="region of interest" description="Disordered" evidence="1">
    <location>
        <begin position="1"/>
        <end position="22"/>
    </location>
</feature>
<reference evidence="2 3" key="1">
    <citation type="submission" date="2020-02" db="EMBL/GenBank/DDBJ databases">
        <authorList>
            <person name="Ferguson B K."/>
        </authorList>
    </citation>
    <scope>NUCLEOTIDE SEQUENCE [LARGE SCALE GENOMIC DNA]</scope>
</reference>
<keyword evidence="3" id="KW-1185">Reference proteome</keyword>
<evidence type="ECO:0000313" key="2">
    <source>
        <dbReference type="EMBL" id="CAB0027972.1"/>
    </source>
</evidence>
<gene>
    <name evidence="2" type="ORF">TBRA_LOCUS202</name>
</gene>
<organism evidence="2 3">
    <name type="scientific">Trichogramma brassicae</name>
    <dbReference type="NCBI Taxonomy" id="86971"/>
    <lineage>
        <taxon>Eukaryota</taxon>
        <taxon>Metazoa</taxon>
        <taxon>Ecdysozoa</taxon>
        <taxon>Arthropoda</taxon>
        <taxon>Hexapoda</taxon>
        <taxon>Insecta</taxon>
        <taxon>Pterygota</taxon>
        <taxon>Neoptera</taxon>
        <taxon>Endopterygota</taxon>
        <taxon>Hymenoptera</taxon>
        <taxon>Apocrita</taxon>
        <taxon>Proctotrupomorpha</taxon>
        <taxon>Chalcidoidea</taxon>
        <taxon>Trichogrammatidae</taxon>
        <taxon>Trichogramma</taxon>
    </lineage>
</organism>
<proteinExistence type="predicted"/>
<evidence type="ECO:0000313" key="3">
    <source>
        <dbReference type="Proteomes" id="UP000479190"/>
    </source>
</evidence>
<feature type="compositionally biased region" description="Basic and acidic residues" evidence="1">
    <location>
        <begin position="7"/>
        <end position="19"/>
    </location>
</feature>
<feature type="non-terminal residue" evidence="2">
    <location>
        <position position="105"/>
    </location>
</feature>
<evidence type="ECO:0000256" key="1">
    <source>
        <dbReference type="SAM" id="MobiDB-lite"/>
    </source>
</evidence>
<name>A0A6H5HUJ4_9HYME</name>
<protein>
    <submittedName>
        <fullName evidence="2">Uncharacterized protein</fullName>
    </submittedName>
</protein>
<accession>A0A6H5HUJ4</accession>
<dbReference type="AlphaFoldDB" id="A0A6H5HUJ4"/>